<dbReference type="Pfam" id="PF20167">
    <property type="entry name" value="Transposase_32"/>
    <property type="match status" value="1"/>
</dbReference>
<evidence type="ECO:0000256" key="1">
    <source>
        <dbReference type="SAM" id="MobiDB-lite"/>
    </source>
</evidence>
<gene>
    <name evidence="3" type="ORF">TIFTF001_041047</name>
</gene>
<protein>
    <recommendedName>
        <fullName evidence="2">Putative plant transposon protein domain-containing protein</fullName>
    </recommendedName>
</protein>
<evidence type="ECO:0000313" key="3">
    <source>
        <dbReference type="EMBL" id="GMN27523.1"/>
    </source>
</evidence>
<evidence type="ECO:0000259" key="2">
    <source>
        <dbReference type="Pfam" id="PF20167"/>
    </source>
</evidence>
<organism evidence="3 4">
    <name type="scientific">Ficus carica</name>
    <name type="common">Common fig</name>
    <dbReference type="NCBI Taxonomy" id="3494"/>
    <lineage>
        <taxon>Eukaryota</taxon>
        <taxon>Viridiplantae</taxon>
        <taxon>Streptophyta</taxon>
        <taxon>Embryophyta</taxon>
        <taxon>Tracheophyta</taxon>
        <taxon>Spermatophyta</taxon>
        <taxon>Magnoliopsida</taxon>
        <taxon>eudicotyledons</taxon>
        <taxon>Gunneridae</taxon>
        <taxon>Pentapetalae</taxon>
        <taxon>rosids</taxon>
        <taxon>fabids</taxon>
        <taxon>Rosales</taxon>
        <taxon>Moraceae</taxon>
        <taxon>Ficeae</taxon>
        <taxon>Ficus</taxon>
    </lineage>
</organism>
<dbReference type="EMBL" id="BTGU01001675">
    <property type="protein sequence ID" value="GMN27523.1"/>
    <property type="molecule type" value="Genomic_DNA"/>
</dbReference>
<feature type="region of interest" description="Disordered" evidence="1">
    <location>
        <begin position="278"/>
        <end position="312"/>
    </location>
</feature>
<feature type="domain" description="Putative plant transposon protein" evidence="2">
    <location>
        <begin position="70"/>
        <end position="249"/>
    </location>
</feature>
<accession>A0AA87ZJ95</accession>
<evidence type="ECO:0000313" key="4">
    <source>
        <dbReference type="Proteomes" id="UP001187192"/>
    </source>
</evidence>
<name>A0AA87ZJ95_FICCA</name>
<comment type="caution">
    <text evidence="3">The sequence shown here is derived from an EMBL/GenBank/DDBJ whole genome shotgun (WGS) entry which is preliminary data.</text>
</comment>
<dbReference type="InterPro" id="IPR046796">
    <property type="entry name" value="Transposase_32_dom"/>
</dbReference>
<dbReference type="Proteomes" id="UP001187192">
    <property type="component" value="Unassembled WGS sequence"/>
</dbReference>
<proteinExistence type="predicted"/>
<dbReference type="AlphaFoldDB" id="A0AA87ZJ95"/>
<keyword evidence="4" id="KW-1185">Reference proteome</keyword>
<reference evidence="3" key="1">
    <citation type="submission" date="2023-07" db="EMBL/GenBank/DDBJ databases">
        <title>draft genome sequence of fig (Ficus carica).</title>
        <authorList>
            <person name="Takahashi T."/>
            <person name="Nishimura K."/>
        </authorList>
    </citation>
    <scope>NUCLEOTIDE SEQUENCE</scope>
</reference>
<sequence length="404" mass="45530">MPRTKKLAHKQTGRKPKDSTISYRTFQTEADQNRYQQYTSDRTFCVEKGFLLQNTPTMGYEEYVHSVITTHNWKQFCAHPADAVVPVVREFYAHLAGVGQRTVYVRGVQVPIDDDSINQIYGLNVAEDMHQEFAANASAERLESALEHVCVPGTTWTVSAQGKLTVQWASLTPQCKVWYHFLKTRLMPSTHVQRVSKDRILLLDSIISGRAIDVGRIIFQNLGTCAAKKCGSLWFPSLVTSLCARNGVPMFDTEERLLCSSGVITKNTIARLLHGQMAEGPTQPPRTQNDDAGQAPQAPTSSTAAALSNRDSTPADLINSLQMLERRMSLAEVQQYQTMELLQQMHSQQQQYWEYAQQRDVALKKSLQKNFTKPIFPFPEFPDGMLEPIAADKVDEEDEDDQEA</sequence>
<feature type="compositionally biased region" description="Low complexity" evidence="1">
    <location>
        <begin position="294"/>
        <end position="306"/>
    </location>
</feature>